<protein>
    <submittedName>
        <fullName evidence="1">Uncharacterized protein</fullName>
    </submittedName>
</protein>
<dbReference type="EMBL" id="BK032550">
    <property type="protein sequence ID" value="DAF47118.1"/>
    <property type="molecule type" value="Genomic_DNA"/>
</dbReference>
<proteinExistence type="predicted"/>
<evidence type="ECO:0000313" key="1">
    <source>
        <dbReference type="EMBL" id="DAF47118.1"/>
    </source>
</evidence>
<reference evidence="1" key="1">
    <citation type="journal article" date="2021" name="Proc. Natl. Acad. Sci. U.S.A.">
        <title>A Catalog of Tens of Thousands of Viruses from Human Metagenomes Reveals Hidden Associations with Chronic Diseases.</title>
        <authorList>
            <person name="Tisza M.J."/>
            <person name="Buck C.B."/>
        </authorList>
    </citation>
    <scope>NUCLEOTIDE SEQUENCE</scope>
    <source>
        <strain evidence="1">CtLnP14</strain>
    </source>
</reference>
<sequence>MTFKRTVSSPAMRHNIAPRSNHLISDETRGIFLYLFRQIFLQILY</sequence>
<name>A0A8S5S866_9CAUD</name>
<organism evidence="1">
    <name type="scientific">Siphoviridae sp. ctLnP14</name>
    <dbReference type="NCBI Taxonomy" id="2827851"/>
    <lineage>
        <taxon>Viruses</taxon>
        <taxon>Duplodnaviria</taxon>
        <taxon>Heunggongvirae</taxon>
        <taxon>Uroviricota</taxon>
        <taxon>Caudoviricetes</taxon>
    </lineage>
</organism>
<accession>A0A8S5S866</accession>